<comment type="caution">
    <text evidence="2">The sequence shown here is derived from an EMBL/GenBank/DDBJ whole genome shotgun (WGS) entry which is preliminary data.</text>
</comment>
<protein>
    <submittedName>
        <fullName evidence="2">Uncharacterized protein</fullName>
    </submittedName>
</protein>
<dbReference type="EMBL" id="JAGETO010000038">
    <property type="protein sequence ID" value="MBO2029256.1"/>
    <property type="molecule type" value="Genomic_DNA"/>
</dbReference>
<feature type="region of interest" description="Disordered" evidence="1">
    <location>
        <begin position="1"/>
        <end position="35"/>
    </location>
</feature>
<evidence type="ECO:0000313" key="3">
    <source>
        <dbReference type="Proteomes" id="UP000664620"/>
    </source>
</evidence>
<dbReference type="Proteomes" id="UP000664620">
    <property type="component" value="Unassembled WGS sequence"/>
</dbReference>
<name>A0A939NNY5_KLEPN</name>
<organism evidence="2 3">
    <name type="scientific">Klebsiella pneumoniae</name>
    <dbReference type="NCBI Taxonomy" id="573"/>
    <lineage>
        <taxon>Bacteria</taxon>
        <taxon>Pseudomonadati</taxon>
        <taxon>Pseudomonadota</taxon>
        <taxon>Gammaproteobacteria</taxon>
        <taxon>Enterobacterales</taxon>
        <taxon>Enterobacteriaceae</taxon>
        <taxon>Klebsiella/Raoultella group</taxon>
        <taxon>Klebsiella</taxon>
        <taxon>Klebsiella pneumoniae complex</taxon>
    </lineage>
</organism>
<evidence type="ECO:0000256" key="1">
    <source>
        <dbReference type="SAM" id="MobiDB-lite"/>
    </source>
</evidence>
<dbReference type="AlphaFoldDB" id="A0A939NNY5"/>
<accession>A0A939NNY5</accession>
<evidence type="ECO:0000313" key="2">
    <source>
        <dbReference type="EMBL" id="MBO2029256.1"/>
    </source>
</evidence>
<proteinExistence type="predicted"/>
<sequence length="59" mass="6490">MPPLKKQSRCTGVRADSVQPARAAPAARHGLTPYRGRQRSGTLFAACRSAPFYLARQYV</sequence>
<gene>
    <name evidence="2" type="ORF">J4734_11255</name>
</gene>
<reference evidence="2" key="1">
    <citation type="submission" date="2021-03" db="EMBL/GenBank/DDBJ databases">
        <title>Molecular epidemiology and mechanisms of colistin and carbapenem resistance in Enterobacteriaceae from clinical isolates, the environment and porcine samples in Pretoria, South Africa.</title>
        <authorList>
            <person name="Bogoshi D."/>
            <person name="Mbelle N.M."/>
            <person name="Naidoo V."/>
            <person name="Osei Sekyere J."/>
        </authorList>
    </citation>
    <scope>NUCLEOTIDE SEQUENCE</scope>
    <source>
        <strain evidence="2">C034</strain>
    </source>
</reference>